<dbReference type="Proteomes" id="UP000634647">
    <property type="component" value="Unassembled WGS sequence"/>
</dbReference>
<evidence type="ECO:0000313" key="4">
    <source>
        <dbReference type="EMBL" id="SDX11382.1"/>
    </source>
</evidence>
<comment type="similarity">
    <text evidence="1">Belongs to the class-II fumarase/aspartase family.</text>
</comment>
<name>A0AAN4US94_9RHOB</name>
<dbReference type="AlphaFoldDB" id="A0AAN4US94"/>
<dbReference type="Proteomes" id="UP000199541">
    <property type="component" value="Unassembled WGS sequence"/>
</dbReference>
<dbReference type="Pfam" id="PF00206">
    <property type="entry name" value="Lyase_1"/>
    <property type="match status" value="1"/>
</dbReference>
<gene>
    <name evidence="3" type="primary">pcaB</name>
    <name evidence="3" type="ORF">GCM10008024_25140</name>
    <name evidence="4" type="ORF">SAMN05444006_11049</name>
</gene>
<dbReference type="RefSeq" id="WP_035846253.1">
    <property type="nucleotide sequence ID" value="NZ_FNOB01000010.1"/>
</dbReference>
<dbReference type="PRINTS" id="PR00149">
    <property type="entry name" value="FUMRATELYASE"/>
</dbReference>
<dbReference type="PANTHER" id="PTHR43172">
    <property type="entry name" value="ADENYLOSUCCINATE LYASE"/>
    <property type="match status" value="1"/>
</dbReference>
<dbReference type="InterPro" id="IPR000362">
    <property type="entry name" value="Fumarate_lyase_fam"/>
</dbReference>
<evidence type="ECO:0000313" key="5">
    <source>
        <dbReference type="Proteomes" id="UP000199541"/>
    </source>
</evidence>
<dbReference type="PRINTS" id="PR00145">
    <property type="entry name" value="ARGSUCLYASE"/>
</dbReference>
<dbReference type="EMBL" id="BNAB01000011">
    <property type="protein sequence ID" value="GHE03102.1"/>
    <property type="molecule type" value="Genomic_DNA"/>
</dbReference>
<accession>A0AAN4US94</accession>
<dbReference type="Gene3D" id="1.10.40.30">
    <property type="entry name" value="Fumarase/aspartase (C-terminal domain)"/>
    <property type="match status" value="1"/>
</dbReference>
<organism evidence="3 6">
    <name type="scientific">Allgaiera indica</name>
    <dbReference type="NCBI Taxonomy" id="765699"/>
    <lineage>
        <taxon>Bacteria</taxon>
        <taxon>Pseudomonadati</taxon>
        <taxon>Pseudomonadota</taxon>
        <taxon>Alphaproteobacteria</taxon>
        <taxon>Rhodobacterales</taxon>
        <taxon>Paracoccaceae</taxon>
        <taxon>Allgaiera</taxon>
    </lineage>
</organism>
<evidence type="ECO:0000313" key="3">
    <source>
        <dbReference type="EMBL" id="GHE03102.1"/>
    </source>
</evidence>
<reference evidence="3" key="1">
    <citation type="journal article" date="2014" name="Int. J. Syst. Evol. Microbiol.">
        <title>Complete genome sequence of Corynebacterium casei LMG S-19264T (=DSM 44701T), isolated from a smear-ripened cheese.</title>
        <authorList>
            <consortium name="US DOE Joint Genome Institute (JGI-PGF)"/>
            <person name="Walter F."/>
            <person name="Albersmeier A."/>
            <person name="Kalinowski J."/>
            <person name="Ruckert C."/>
        </authorList>
    </citation>
    <scope>NUCLEOTIDE SEQUENCE</scope>
    <source>
        <strain evidence="3">CGMCC 1.10859</strain>
    </source>
</reference>
<sequence length="449" mass="46654">MPASPLDSALYRGLLGDDDTARLFTDSAEIRAMLLVEGALARVQGALGLIPEPSAAFLHRACHEVQIDPAALTERIAQDAVPVPALVDATRKALEAPAHAQYLHWGATSQDIAETGLVLRLRQTLAIQQARLVALIKALGVLAKTHAETPMAARTYGQAATPTSFGALVASWGAPLLRHLQRLEELRPRLLVVSLSGAAGTLGAMGPEGPMVRAELARALGLSDPGASWHSQRDRIAELAGWMTGLTTSLGKMGEDLMLLAQSGIEEVALGQGGGSSTMPQKQNPVAPSVLVALARQAAALNAALQGASVHALQRDAAAWITEWMALPQLAIGTGAALARAASLAGTLGPDAAKMRAALDGGLGLIHAEALSFALARRMPRPEAQAAVKARAKEARETHTPLPVIAARDWPDTDWAALLSAESQMGTAPAEARAFAAEAEALRTGAPQG</sequence>
<feature type="domain" description="Adenylosuccinate lyase C-terminal" evidence="2">
    <location>
        <begin position="363"/>
        <end position="436"/>
    </location>
</feature>
<reference evidence="4 5" key="2">
    <citation type="submission" date="2016-10" db="EMBL/GenBank/DDBJ databases">
        <authorList>
            <person name="Varghese N."/>
            <person name="Submissions S."/>
        </authorList>
    </citation>
    <scope>NUCLEOTIDE SEQUENCE [LARGE SCALE GENOMIC DNA]</scope>
    <source>
        <strain evidence="4 5">DSM 24802</strain>
    </source>
</reference>
<dbReference type="SUPFAM" id="SSF48557">
    <property type="entry name" value="L-aspartase-like"/>
    <property type="match status" value="1"/>
</dbReference>
<dbReference type="InterPro" id="IPR022761">
    <property type="entry name" value="Fumarate_lyase_N"/>
</dbReference>
<dbReference type="InterPro" id="IPR019468">
    <property type="entry name" value="AdenyloSucc_lyase_C"/>
</dbReference>
<evidence type="ECO:0000256" key="1">
    <source>
        <dbReference type="ARBA" id="ARBA00034772"/>
    </source>
</evidence>
<evidence type="ECO:0000259" key="2">
    <source>
        <dbReference type="SMART" id="SM00998"/>
    </source>
</evidence>
<dbReference type="Gene3D" id="1.20.200.10">
    <property type="entry name" value="Fumarase/aspartase (Central domain)"/>
    <property type="match status" value="1"/>
</dbReference>
<dbReference type="GO" id="GO:0016829">
    <property type="term" value="F:lyase activity"/>
    <property type="evidence" value="ECO:0007669"/>
    <property type="project" value="UniProtKB-ARBA"/>
</dbReference>
<dbReference type="PROSITE" id="PS00163">
    <property type="entry name" value="FUMARATE_LYASES"/>
    <property type="match status" value="1"/>
</dbReference>
<keyword evidence="5" id="KW-1185">Reference proteome</keyword>
<dbReference type="SMART" id="SM00998">
    <property type="entry name" value="ADSL_C"/>
    <property type="match status" value="1"/>
</dbReference>
<dbReference type="InterPro" id="IPR008948">
    <property type="entry name" value="L-Aspartase-like"/>
</dbReference>
<evidence type="ECO:0000313" key="6">
    <source>
        <dbReference type="Proteomes" id="UP000634647"/>
    </source>
</evidence>
<protein>
    <submittedName>
        <fullName evidence="3">3-carboxy-cis,cis-muconate cycloisomerase</fullName>
    </submittedName>
</protein>
<proteinExistence type="inferred from homology"/>
<comment type="caution">
    <text evidence="3">The sequence shown here is derived from an EMBL/GenBank/DDBJ whole genome shotgun (WGS) entry which is preliminary data.</text>
</comment>
<dbReference type="PANTHER" id="PTHR43172:SF2">
    <property type="entry name" value="ADENYLOSUCCINATE LYASE C-TERMINAL DOMAIN-CONTAINING PROTEIN"/>
    <property type="match status" value="1"/>
</dbReference>
<reference evidence="3" key="3">
    <citation type="submission" date="2023-06" db="EMBL/GenBank/DDBJ databases">
        <authorList>
            <person name="Sun Q."/>
            <person name="Zhou Y."/>
        </authorList>
    </citation>
    <scope>NUCLEOTIDE SEQUENCE</scope>
    <source>
        <strain evidence="3">CGMCC 1.10859</strain>
    </source>
</reference>
<dbReference type="InterPro" id="IPR020557">
    <property type="entry name" value="Fumarate_lyase_CS"/>
</dbReference>
<dbReference type="EMBL" id="FNOB01000010">
    <property type="protein sequence ID" value="SDX11382.1"/>
    <property type="molecule type" value="Genomic_DNA"/>
</dbReference>